<dbReference type="AlphaFoldDB" id="A0A448XJ36"/>
<evidence type="ECO:0000313" key="2">
    <source>
        <dbReference type="Proteomes" id="UP000784294"/>
    </source>
</evidence>
<reference evidence="1" key="1">
    <citation type="submission" date="2018-11" db="EMBL/GenBank/DDBJ databases">
        <authorList>
            <consortium name="Pathogen Informatics"/>
        </authorList>
    </citation>
    <scope>NUCLEOTIDE SEQUENCE</scope>
</reference>
<proteinExistence type="predicted"/>
<comment type="caution">
    <text evidence="1">The sequence shown here is derived from an EMBL/GenBank/DDBJ whole genome shotgun (WGS) entry which is preliminary data.</text>
</comment>
<name>A0A448XJ36_9PLAT</name>
<accession>A0A448XJ36</accession>
<sequence>MMKLAFQGLKTGMYYLRTRPAADPIQFTIDKGRVSMAQGRSLDDRIRSDDQLNDGLHKLSLLSDRCDEKIDKSSYTASHSVNATEEGQEHQLIMAEIRKRNIEAMVCSLNDPEACASCSG</sequence>
<organism evidence="1 2">
    <name type="scientific">Protopolystoma xenopodis</name>
    <dbReference type="NCBI Taxonomy" id="117903"/>
    <lineage>
        <taxon>Eukaryota</taxon>
        <taxon>Metazoa</taxon>
        <taxon>Spiralia</taxon>
        <taxon>Lophotrochozoa</taxon>
        <taxon>Platyhelminthes</taxon>
        <taxon>Monogenea</taxon>
        <taxon>Polyopisthocotylea</taxon>
        <taxon>Polystomatidea</taxon>
        <taxon>Polystomatidae</taxon>
        <taxon>Protopolystoma</taxon>
    </lineage>
</organism>
<dbReference type="Proteomes" id="UP000784294">
    <property type="component" value="Unassembled WGS sequence"/>
</dbReference>
<keyword evidence="2" id="KW-1185">Reference proteome</keyword>
<protein>
    <submittedName>
        <fullName evidence="1">Uncharacterized protein</fullName>
    </submittedName>
</protein>
<dbReference type="OrthoDB" id="3000483at2759"/>
<evidence type="ECO:0000313" key="1">
    <source>
        <dbReference type="EMBL" id="VEL37895.1"/>
    </source>
</evidence>
<gene>
    <name evidence="1" type="ORF">PXEA_LOCUS31335</name>
</gene>
<dbReference type="EMBL" id="CAAALY010256271">
    <property type="protein sequence ID" value="VEL37895.1"/>
    <property type="molecule type" value="Genomic_DNA"/>
</dbReference>